<dbReference type="EMBL" id="JAUSRF010000014">
    <property type="protein sequence ID" value="MDP9839280.1"/>
    <property type="molecule type" value="Genomic_DNA"/>
</dbReference>
<dbReference type="InterPro" id="IPR011604">
    <property type="entry name" value="PDDEXK-like_dom_sf"/>
</dbReference>
<dbReference type="Gene3D" id="3.90.320.10">
    <property type="match status" value="1"/>
</dbReference>
<sequence>MSATRHKRVFTVPPAVPFLNTIASKLLDGSLVESFRHDPDDPLSLSKVTIFVPTRRAARVLRSEFVDLLGGRSAILPVIRPLGETDDDSGYFDLAAPEEMDLALPIGGVARLLELARLILAWRNQLPLAITAVHSTSPLVAPASPADAIWLARALAELIDSIETEERDWNDLEKLDTTEHPLWWQLTAEFLKIASAFWPARLEELRRSSPARHQSAILRGEARRIATARHQGPVIVAGSTGSVPAAADLIAAIASLPNGVVVLPGLDQTMSDEDWQLLDDSRILDKRSEPAARSHPQFGLSKLLKRLQIERGEVEILALPADDLTFRATAMSKALTPAKATDEWSEWRGNADKTILASAFADVSLIEAANEREEATAIAIALRMALEQPGRHGESQAALITPDRALARRVMAELARFGILADDTAGTPLSSTLPGTLLTLMLEAILRPGDPVPIVGLLKHPLARFGLSETDMQAAAQALELLALRGGIGEIDIGTLGPLLERRLQEQKDDRHTPQWRLSLPETAALQAGELAERITAAVAPLASAILGRLPSGRGKTAKLSLADWAGRSGRVLEDIAKDERGDLSALWSGEAGERLAGMLSEVIDTDGQMEADGPQWIDIVAALTTAEAVKPKALSHPRIFIFGTLEARLQTVDTLVLGGLNEGSWPGQSVNNPFLSRSMKVDLGLEPPERRIGQLAHDFEMASGTRKLIYSRSMRQGTAPTVASRWLQRLLALGGQEFAKELRARGEVYRTWAGMIDDAPSQPVAKRPSPTPPAELQPIKYSFSEVGRLRRDPYSIYAARVLRLDPLKAFNEDPGAAQRGTLYHRIIDQYTREGHIPGTPVAREAIMRLTHALFDAEKLPPHIDQVWRPRFIKVAEAFLVWETNRAPDINETFTELSAGFDMPEAGIRLTGIADRIDIKGSGRADIIDYKTGLSPSVNQARSLLDPQLALEAAALLAGGFKNMPALTPEELTYVRLRPGDRFATDTVNNEYAKESARIQPKSAIDLANESREQLAGLVNLLRSGKAGFSSRLVPMMQSAYDGDYDHLARVAEWSTAQIEEGDGDE</sequence>
<comment type="caution">
    <text evidence="2">The sequence shown here is derived from an EMBL/GenBank/DDBJ whole genome shotgun (WGS) entry which is preliminary data.</text>
</comment>
<dbReference type="InterPro" id="IPR038726">
    <property type="entry name" value="PDDEXK_AddAB-type"/>
</dbReference>
<gene>
    <name evidence="2" type="ORF">J2T09_004055</name>
</gene>
<dbReference type="GO" id="GO:0003678">
    <property type="term" value="F:DNA helicase activity"/>
    <property type="evidence" value="ECO:0007669"/>
    <property type="project" value="UniProtKB-EC"/>
</dbReference>
<dbReference type="EC" id="3.6.4.12" evidence="2"/>
<keyword evidence="2" id="KW-0378">Hydrolase</keyword>
<dbReference type="SUPFAM" id="SSF52540">
    <property type="entry name" value="P-loop containing nucleoside triphosphate hydrolases"/>
    <property type="match status" value="1"/>
</dbReference>
<dbReference type="Proteomes" id="UP001241472">
    <property type="component" value="Unassembled WGS sequence"/>
</dbReference>
<dbReference type="SUPFAM" id="SSF52980">
    <property type="entry name" value="Restriction endonuclease-like"/>
    <property type="match status" value="1"/>
</dbReference>
<name>A0ABT9PXS5_9HYPH</name>
<dbReference type="InterPro" id="IPR027417">
    <property type="entry name" value="P-loop_NTPase"/>
</dbReference>
<dbReference type="NCBIfam" id="TIGR02786">
    <property type="entry name" value="addB_alphas"/>
    <property type="match status" value="1"/>
</dbReference>
<proteinExistence type="predicted"/>
<reference evidence="2 3" key="1">
    <citation type="submission" date="2023-07" db="EMBL/GenBank/DDBJ databases">
        <title>Sorghum-associated microbial communities from plants grown in Nebraska, USA.</title>
        <authorList>
            <person name="Schachtman D."/>
        </authorList>
    </citation>
    <scope>NUCLEOTIDE SEQUENCE [LARGE SCALE GENOMIC DNA]</scope>
    <source>
        <strain evidence="2 3">DS1307</strain>
    </source>
</reference>
<keyword evidence="3" id="KW-1185">Reference proteome</keyword>
<dbReference type="EC" id="3.1.-.-" evidence="2"/>
<feature type="domain" description="PD-(D/E)XK endonuclease-like" evidence="1">
    <location>
        <begin position="782"/>
        <end position="993"/>
    </location>
</feature>
<keyword evidence="2" id="KW-0067">ATP-binding</keyword>
<dbReference type="InterPro" id="IPR011335">
    <property type="entry name" value="Restrct_endonuc-II-like"/>
</dbReference>
<dbReference type="RefSeq" id="WP_306837753.1">
    <property type="nucleotide sequence ID" value="NZ_JAUSRF010000014.1"/>
</dbReference>
<dbReference type="Pfam" id="PF12705">
    <property type="entry name" value="PDDEXK_1"/>
    <property type="match status" value="1"/>
</dbReference>
<accession>A0ABT9PXS5</accession>
<dbReference type="GO" id="GO:0016787">
    <property type="term" value="F:hydrolase activity"/>
    <property type="evidence" value="ECO:0007669"/>
    <property type="project" value="UniProtKB-KW"/>
</dbReference>
<organism evidence="2 3">
    <name type="scientific">Neorhizobium huautlense</name>
    <dbReference type="NCBI Taxonomy" id="67774"/>
    <lineage>
        <taxon>Bacteria</taxon>
        <taxon>Pseudomonadati</taxon>
        <taxon>Pseudomonadota</taxon>
        <taxon>Alphaproteobacteria</taxon>
        <taxon>Hyphomicrobiales</taxon>
        <taxon>Rhizobiaceae</taxon>
        <taxon>Rhizobium/Agrobacterium group</taxon>
        <taxon>Neorhizobium</taxon>
    </lineage>
</organism>
<protein>
    <submittedName>
        <fullName evidence="2">ATP-dependent helicase/nuclease subunit B</fullName>
        <ecNumber evidence="2">3.1.-.-</ecNumber>
        <ecNumber evidence="2">3.6.4.12</ecNumber>
    </submittedName>
</protein>
<dbReference type="InterPro" id="IPR014153">
    <property type="entry name" value="Ds_break_AddB"/>
</dbReference>
<evidence type="ECO:0000313" key="3">
    <source>
        <dbReference type="Proteomes" id="UP001241472"/>
    </source>
</evidence>
<keyword evidence="2" id="KW-0547">Nucleotide-binding</keyword>
<keyword evidence="2" id="KW-0347">Helicase</keyword>
<evidence type="ECO:0000313" key="2">
    <source>
        <dbReference type="EMBL" id="MDP9839280.1"/>
    </source>
</evidence>
<evidence type="ECO:0000259" key="1">
    <source>
        <dbReference type="Pfam" id="PF12705"/>
    </source>
</evidence>